<dbReference type="InterPro" id="IPR001680">
    <property type="entry name" value="WD40_rpt"/>
</dbReference>
<evidence type="ECO:0000256" key="2">
    <source>
        <dbReference type="ARBA" id="ARBA00022737"/>
    </source>
</evidence>
<keyword evidence="1 3" id="KW-0853">WD repeat</keyword>
<reference evidence="5 6" key="1">
    <citation type="submission" date="2014-04" db="EMBL/GenBank/DDBJ databases">
        <title>Evolutionary Origins and Diversification of the Mycorrhizal Mutualists.</title>
        <authorList>
            <consortium name="DOE Joint Genome Institute"/>
            <consortium name="Mycorrhizal Genomics Consortium"/>
            <person name="Kohler A."/>
            <person name="Kuo A."/>
            <person name="Nagy L.G."/>
            <person name="Floudas D."/>
            <person name="Copeland A."/>
            <person name="Barry K.W."/>
            <person name="Cichocki N."/>
            <person name="Veneault-Fourrey C."/>
            <person name="LaButti K."/>
            <person name="Lindquist E.A."/>
            <person name="Lipzen A."/>
            <person name="Lundell T."/>
            <person name="Morin E."/>
            <person name="Murat C."/>
            <person name="Riley R."/>
            <person name="Ohm R."/>
            <person name="Sun H."/>
            <person name="Tunlid A."/>
            <person name="Henrissat B."/>
            <person name="Grigoriev I.V."/>
            <person name="Hibbett D.S."/>
            <person name="Martin F."/>
        </authorList>
    </citation>
    <scope>NUCLEOTIDE SEQUENCE [LARGE SCALE GENOMIC DNA]</scope>
    <source>
        <strain evidence="5 6">MD-312</strain>
    </source>
</reference>
<name>A0A0C9VGV7_9AGAM</name>
<accession>A0A0C9VGV7</accession>
<dbReference type="SMART" id="SM00320">
    <property type="entry name" value="WD40"/>
    <property type="match status" value="6"/>
</dbReference>
<feature type="compositionally biased region" description="Basic and acidic residues" evidence="4">
    <location>
        <begin position="376"/>
        <end position="388"/>
    </location>
</feature>
<dbReference type="PRINTS" id="PR00320">
    <property type="entry name" value="GPROTEINBRPT"/>
</dbReference>
<dbReference type="Gene3D" id="2.130.10.10">
    <property type="entry name" value="YVTN repeat-like/Quinoprotein amine dehydrogenase"/>
    <property type="match status" value="2"/>
</dbReference>
<feature type="region of interest" description="Disordered" evidence="4">
    <location>
        <begin position="345"/>
        <end position="407"/>
    </location>
</feature>
<dbReference type="HOGENOM" id="CLU_000288_57_33_1"/>
<keyword evidence="6" id="KW-1185">Reference proteome</keyword>
<dbReference type="AlphaFoldDB" id="A0A0C9VGV7"/>
<feature type="region of interest" description="Disordered" evidence="4">
    <location>
        <begin position="242"/>
        <end position="308"/>
    </location>
</feature>
<evidence type="ECO:0000256" key="4">
    <source>
        <dbReference type="SAM" id="MobiDB-lite"/>
    </source>
</evidence>
<evidence type="ECO:0008006" key="7">
    <source>
        <dbReference type="Google" id="ProtNLM"/>
    </source>
</evidence>
<dbReference type="PROSITE" id="PS50294">
    <property type="entry name" value="WD_REPEATS_REGION"/>
    <property type="match status" value="3"/>
</dbReference>
<proteinExistence type="predicted"/>
<keyword evidence="2" id="KW-0677">Repeat</keyword>
<protein>
    <recommendedName>
        <fullName evidence="7">Anaphase-promoting complex subunit 4 WD40 domain-containing protein</fullName>
    </recommendedName>
</protein>
<dbReference type="InterPro" id="IPR019775">
    <property type="entry name" value="WD40_repeat_CS"/>
</dbReference>
<dbReference type="EMBL" id="KN839845">
    <property type="protein sequence ID" value="KIJ64829.1"/>
    <property type="molecule type" value="Genomic_DNA"/>
</dbReference>
<gene>
    <name evidence="5" type="ORF">HYDPIDRAFT_111454</name>
</gene>
<organism evidence="5 6">
    <name type="scientific">Hydnomerulius pinastri MD-312</name>
    <dbReference type="NCBI Taxonomy" id="994086"/>
    <lineage>
        <taxon>Eukaryota</taxon>
        <taxon>Fungi</taxon>
        <taxon>Dikarya</taxon>
        <taxon>Basidiomycota</taxon>
        <taxon>Agaricomycotina</taxon>
        <taxon>Agaricomycetes</taxon>
        <taxon>Agaricomycetidae</taxon>
        <taxon>Boletales</taxon>
        <taxon>Boletales incertae sedis</taxon>
        <taxon>Leucogyrophana</taxon>
    </lineage>
</organism>
<evidence type="ECO:0000313" key="6">
    <source>
        <dbReference type="Proteomes" id="UP000053820"/>
    </source>
</evidence>
<feature type="compositionally biased region" description="Basic and acidic residues" evidence="4">
    <location>
        <begin position="398"/>
        <end position="407"/>
    </location>
</feature>
<feature type="repeat" description="WD" evidence="3">
    <location>
        <begin position="204"/>
        <end position="245"/>
    </location>
</feature>
<dbReference type="PROSITE" id="PS50082">
    <property type="entry name" value="WD_REPEATS_2"/>
    <property type="match status" value="3"/>
</dbReference>
<dbReference type="SUPFAM" id="SSF50978">
    <property type="entry name" value="WD40 repeat-like"/>
    <property type="match status" value="1"/>
</dbReference>
<evidence type="ECO:0000256" key="1">
    <source>
        <dbReference type="ARBA" id="ARBA00022574"/>
    </source>
</evidence>
<feature type="repeat" description="WD" evidence="3">
    <location>
        <begin position="37"/>
        <end position="78"/>
    </location>
</feature>
<dbReference type="CDD" id="cd00200">
    <property type="entry name" value="WD40"/>
    <property type="match status" value="1"/>
</dbReference>
<feature type="repeat" description="WD" evidence="3">
    <location>
        <begin position="1"/>
        <end position="36"/>
    </location>
</feature>
<dbReference type="InterPro" id="IPR020472">
    <property type="entry name" value="WD40_PAC1"/>
</dbReference>
<dbReference type="OrthoDB" id="2660687at2759"/>
<dbReference type="PANTHER" id="PTHR19879:SF9">
    <property type="entry name" value="TRANSCRIPTION INITIATION FACTOR TFIID SUBUNIT 5"/>
    <property type="match status" value="1"/>
</dbReference>
<dbReference type="InterPro" id="IPR015943">
    <property type="entry name" value="WD40/YVTN_repeat-like_dom_sf"/>
</dbReference>
<dbReference type="PANTHER" id="PTHR19879">
    <property type="entry name" value="TRANSCRIPTION INITIATION FACTOR TFIID"/>
    <property type="match status" value="1"/>
</dbReference>
<dbReference type="InterPro" id="IPR036322">
    <property type="entry name" value="WD40_repeat_dom_sf"/>
</dbReference>
<dbReference type="PROSITE" id="PS00678">
    <property type="entry name" value="WD_REPEATS_1"/>
    <property type="match status" value="2"/>
</dbReference>
<feature type="compositionally biased region" description="Low complexity" evidence="4">
    <location>
        <begin position="345"/>
        <end position="359"/>
    </location>
</feature>
<dbReference type="Proteomes" id="UP000053820">
    <property type="component" value="Unassembled WGS sequence"/>
</dbReference>
<evidence type="ECO:0000256" key="3">
    <source>
        <dbReference type="PROSITE-ProRule" id="PRU00221"/>
    </source>
</evidence>
<evidence type="ECO:0000313" key="5">
    <source>
        <dbReference type="EMBL" id="KIJ64829.1"/>
    </source>
</evidence>
<dbReference type="Pfam" id="PF00400">
    <property type="entry name" value="WD40"/>
    <property type="match status" value="5"/>
</dbReference>
<sequence length="407" mass="44918">MVRAVDVSPDGKTIASGSRDKTVRVWDVETELLLHTLEGHEADVHSVHISPNSKRVASGSWDGALQVWDIKTGELAFKPIKCNGQVLHVRFSPGGDRIASAHVLTAAAGIQIWNADTAQCILSIKDEAYSVAWSLNGEQLISGGWKHITIWDSLSGQQIRTWQAHDHWVYSLLLSRNGSHLATCSTNDTTAFVFNVTTGEQIAAYKHNNNLNGLAYSPSGRFILAACVDKKAYLWDAPEEPQATSPVISPLDLPAVAPQGEHSESSEQQGYEYTDFLDLSATARPPDHSISRHQPTSSTPRRPLNRFKDAITRQLNRTEGSRAGGEEAGRGPLWWKRVQLRVADQTPPVDNDQPNPQNPFTGIFDHTQTPSENDERESGSSRARDRTTRPQHVQVAAGRDKAVRQMY</sequence>